<dbReference type="EMBL" id="LRIE01000082">
    <property type="protein sequence ID" value="KZM34154.1"/>
    <property type="molecule type" value="Genomic_DNA"/>
</dbReference>
<comment type="caution">
    <text evidence="2">The sequence shown here is derived from an EMBL/GenBank/DDBJ whole genome shotgun (WGS) entry which is preliminary data.</text>
</comment>
<evidence type="ECO:0000313" key="5">
    <source>
        <dbReference type="Proteomes" id="UP000093412"/>
    </source>
</evidence>
<gene>
    <name evidence="3" type="ORF">OERS_30990</name>
    <name evidence="2" type="ORF">OJAG_33060</name>
</gene>
<dbReference type="SUPFAM" id="SSF46785">
    <property type="entry name" value="Winged helix' DNA-binding domain"/>
    <property type="match status" value="1"/>
</dbReference>
<accession>A0A163QGU8</accession>
<dbReference type="InterPro" id="IPR011991">
    <property type="entry name" value="ArsR-like_HTH"/>
</dbReference>
<reference evidence="3 5" key="2">
    <citation type="submission" date="2016-06" db="EMBL/GenBank/DDBJ databases">
        <title>Genome sequence of Oerskovia enterophila DSM 43852.</title>
        <authorList>
            <person name="Poehlein A."/>
            <person name="Jag V."/>
            <person name="Bengelsdorf F.R."/>
            <person name="Daniel R."/>
            <person name="Duerre P."/>
        </authorList>
    </citation>
    <scope>NUCLEOTIDE SEQUENCE [LARGE SCALE GENOMIC DNA]</scope>
    <source>
        <strain evidence="3 5">DSM 43852</strain>
    </source>
</reference>
<dbReference type="Proteomes" id="UP000093412">
    <property type="component" value="Unassembled WGS sequence"/>
</dbReference>
<dbReference type="InterPro" id="IPR036390">
    <property type="entry name" value="WH_DNA-bd_sf"/>
</dbReference>
<feature type="region of interest" description="Disordered" evidence="1">
    <location>
        <begin position="244"/>
        <end position="299"/>
    </location>
</feature>
<evidence type="ECO:0000256" key="1">
    <source>
        <dbReference type="SAM" id="MobiDB-lite"/>
    </source>
</evidence>
<dbReference type="STRING" id="43678.OJAG_33060"/>
<evidence type="ECO:0000313" key="3">
    <source>
        <dbReference type="EMBL" id="OCI30214.1"/>
    </source>
</evidence>
<dbReference type="RefSeq" id="WP_068626749.1">
    <property type="nucleotide sequence ID" value="NZ_LRIE01000082.1"/>
</dbReference>
<dbReference type="OrthoDB" id="3375207at2"/>
<dbReference type="CDD" id="cd00090">
    <property type="entry name" value="HTH_ARSR"/>
    <property type="match status" value="1"/>
</dbReference>
<organism evidence="2 4">
    <name type="scientific">Oerskovia enterophila</name>
    <dbReference type="NCBI Taxonomy" id="43678"/>
    <lineage>
        <taxon>Bacteria</taxon>
        <taxon>Bacillati</taxon>
        <taxon>Actinomycetota</taxon>
        <taxon>Actinomycetes</taxon>
        <taxon>Micrococcales</taxon>
        <taxon>Cellulomonadaceae</taxon>
        <taxon>Oerskovia</taxon>
    </lineage>
</organism>
<name>A0A163QGU8_9CELL</name>
<reference evidence="2 4" key="1">
    <citation type="submission" date="2016-01" db="EMBL/GenBank/DDBJ databases">
        <title>Genome sequence of Oerskovia enterophila VJag, an agar and cellulose degrading bacterium.</title>
        <authorList>
            <person name="Poehlein A."/>
            <person name="Jag V."/>
            <person name="Bengelsdorf F."/>
            <person name="Duerre P."/>
            <person name="Daniel R."/>
        </authorList>
    </citation>
    <scope>NUCLEOTIDE SEQUENCE [LARGE SCALE GENOMIC DNA]</scope>
    <source>
        <strain evidence="2 4">VJag</strain>
    </source>
</reference>
<dbReference type="PATRIC" id="fig|43678.3.peg.3465"/>
<dbReference type="AlphaFoldDB" id="A0A163QGU8"/>
<dbReference type="Proteomes" id="UP000076447">
    <property type="component" value="Unassembled WGS sequence"/>
</dbReference>
<dbReference type="Gene3D" id="1.10.10.10">
    <property type="entry name" value="Winged helix-like DNA-binding domain superfamily/Winged helix DNA-binding domain"/>
    <property type="match status" value="1"/>
</dbReference>
<evidence type="ECO:0000313" key="4">
    <source>
        <dbReference type="Proteomes" id="UP000076447"/>
    </source>
</evidence>
<dbReference type="InterPro" id="IPR050313">
    <property type="entry name" value="Carb_Metab_HTH_regulators"/>
</dbReference>
<dbReference type="Pfam" id="PF13412">
    <property type="entry name" value="HTH_24"/>
    <property type="match status" value="1"/>
</dbReference>
<evidence type="ECO:0000313" key="2">
    <source>
        <dbReference type="EMBL" id="KZM34154.1"/>
    </source>
</evidence>
<proteinExistence type="predicted"/>
<dbReference type="EMBL" id="MAQA01000042">
    <property type="protein sequence ID" value="OCI30214.1"/>
    <property type="molecule type" value="Genomic_DNA"/>
</dbReference>
<sequence length="299" mass="31062">MTHGARTSGAAPRSLPAVALGSDASHVVLDGDGTTRERVLSLIVTDGPVSAASLATDLGLTPAGVRRHLAQLETDGLISVHDSGATTGMRGRPARHYVATNRGQSELSGAYPDLATQALRFLRDVAGEDAVEDFARRRLEELTDRYAPRITADDVAGRAEQLAAVLAEDGFAASVRPVAGTATVQLCQGHCPVQHVAEEFPQLCDAEAQVFSQLLGSHVQRLATLAGGGHACTTNVPVLPAVTRAPEASDAVGHETTGRRATARGPRAPARPPARHPEPTGSSTTAPPPPSVVDGTWKE</sequence>
<dbReference type="PANTHER" id="PTHR30363:SF28">
    <property type="entry name" value="TRANSCRIPTIONAL REGULATORY PROTEIN-RELATED"/>
    <property type="match status" value="1"/>
</dbReference>
<feature type="compositionally biased region" description="Low complexity" evidence="1">
    <location>
        <begin position="259"/>
        <end position="268"/>
    </location>
</feature>
<protein>
    <submittedName>
        <fullName evidence="2">Helix-turn-helix domain protein</fullName>
    </submittedName>
</protein>
<keyword evidence="5" id="KW-1185">Reference proteome</keyword>
<dbReference type="PANTHER" id="PTHR30363">
    <property type="entry name" value="HTH-TYPE TRANSCRIPTIONAL REGULATOR SRLR-RELATED"/>
    <property type="match status" value="1"/>
</dbReference>
<dbReference type="InterPro" id="IPR036388">
    <property type="entry name" value="WH-like_DNA-bd_sf"/>
</dbReference>